<feature type="region of interest" description="Disordered" evidence="1">
    <location>
        <begin position="1"/>
        <end position="21"/>
    </location>
</feature>
<protein>
    <submittedName>
        <fullName evidence="2">Uncharacterized protein</fullName>
    </submittedName>
</protein>
<evidence type="ECO:0000256" key="1">
    <source>
        <dbReference type="SAM" id="MobiDB-lite"/>
    </source>
</evidence>
<dbReference type="RefSeq" id="XP_003857719.1">
    <property type="nucleotide sequence ID" value="XM_003857671.1"/>
</dbReference>
<dbReference type="KEGG" id="ztr:MYCGRDRAFT_88762"/>
<sequence length="136" mass="15157">MPGSSARDITPAPSTDEDANDDLGLVLAKKRTTAAYLEDLSTKIMENMTTGDGILEYLSEDFEVVHEVERHLETMRALKKRWPNWVTKVNDASASLVKGSNTADVWCFSEGVGTPDNQWFIREFRSILAARALPLL</sequence>
<dbReference type="HOGENOM" id="CLU_1877080_0_0_1"/>
<name>F9WYS3_ZYMTI</name>
<dbReference type="InParanoid" id="F9WYS3"/>
<dbReference type="AlphaFoldDB" id="F9WYS3"/>
<dbReference type="OrthoDB" id="3624217at2759"/>
<evidence type="ECO:0000313" key="3">
    <source>
        <dbReference type="Proteomes" id="UP000008062"/>
    </source>
</evidence>
<accession>F9WYS3</accession>
<proteinExistence type="predicted"/>
<dbReference type="EMBL" id="CM001196">
    <property type="protein sequence ID" value="EGP92695.1"/>
    <property type="molecule type" value="Genomic_DNA"/>
</dbReference>
<keyword evidence="3" id="KW-1185">Reference proteome</keyword>
<reference evidence="2 3" key="1">
    <citation type="journal article" date="2011" name="PLoS Genet.">
        <title>Finished genome of the fungal wheat pathogen Mycosphaerella graminicola reveals dispensome structure, chromosome plasticity, and stealth pathogenesis.</title>
        <authorList>
            <person name="Goodwin S.B."/>
            <person name="Ben M'barek S."/>
            <person name="Dhillon B."/>
            <person name="Wittenberg A.H.J."/>
            <person name="Crane C.F."/>
            <person name="Hane J.K."/>
            <person name="Foster A.J."/>
            <person name="Van der Lee T.A.J."/>
            <person name="Grimwood J."/>
            <person name="Aerts A."/>
            <person name="Antoniw J."/>
            <person name="Bailey A."/>
            <person name="Bluhm B."/>
            <person name="Bowler J."/>
            <person name="Bristow J."/>
            <person name="van der Burgt A."/>
            <person name="Canto-Canche B."/>
            <person name="Churchill A.C.L."/>
            <person name="Conde-Ferraez L."/>
            <person name="Cools H.J."/>
            <person name="Coutinho P.M."/>
            <person name="Csukai M."/>
            <person name="Dehal P."/>
            <person name="De Wit P."/>
            <person name="Donzelli B."/>
            <person name="van de Geest H.C."/>
            <person name="van Ham R.C.H.J."/>
            <person name="Hammond-Kosack K.E."/>
            <person name="Henrissat B."/>
            <person name="Kilian A."/>
            <person name="Kobayashi A.K."/>
            <person name="Koopmann E."/>
            <person name="Kourmpetis Y."/>
            <person name="Kuzniar A."/>
            <person name="Lindquist E."/>
            <person name="Lombard V."/>
            <person name="Maliepaard C."/>
            <person name="Martins N."/>
            <person name="Mehrabi R."/>
            <person name="Nap J.P.H."/>
            <person name="Ponomarenko A."/>
            <person name="Rudd J.J."/>
            <person name="Salamov A."/>
            <person name="Schmutz J."/>
            <person name="Schouten H.J."/>
            <person name="Shapiro H."/>
            <person name="Stergiopoulos I."/>
            <person name="Torriani S.F.F."/>
            <person name="Tu H."/>
            <person name="de Vries R.P."/>
            <person name="Waalwijk C."/>
            <person name="Ware S.B."/>
            <person name="Wiebenga A."/>
            <person name="Zwiers L.-H."/>
            <person name="Oliver R.P."/>
            <person name="Grigoriev I.V."/>
            <person name="Kema G.H.J."/>
        </authorList>
    </citation>
    <scope>NUCLEOTIDE SEQUENCE [LARGE SCALE GENOMIC DNA]</scope>
    <source>
        <strain evidence="3">CBS 115943 / IPO323</strain>
    </source>
</reference>
<organism evidence="2 3">
    <name type="scientific">Zymoseptoria tritici (strain CBS 115943 / IPO323)</name>
    <name type="common">Speckled leaf blotch fungus</name>
    <name type="synonym">Septoria tritici</name>
    <dbReference type="NCBI Taxonomy" id="336722"/>
    <lineage>
        <taxon>Eukaryota</taxon>
        <taxon>Fungi</taxon>
        <taxon>Dikarya</taxon>
        <taxon>Ascomycota</taxon>
        <taxon>Pezizomycotina</taxon>
        <taxon>Dothideomycetes</taxon>
        <taxon>Dothideomycetidae</taxon>
        <taxon>Mycosphaerellales</taxon>
        <taxon>Mycosphaerellaceae</taxon>
        <taxon>Zymoseptoria</taxon>
    </lineage>
</organism>
<gene>
    <name evidence="2" type="ORF">MYCGRDRAFT_88762</name>
</gene>
<dbReference type="GeneID" id="13403290"/>
<evidence type="ECO:0000313" key="2">
    <source>
        <dbReference type="EMBL" id="EGP92695.1"/>
    </source>
</evidence>
<dbReference type="Proteomes" id="UP000008062">
    <property type="component" value="Chromosome 1"/>
</dbReference>